<accession>A0A9W9DDW9</accession>
<comment type="caution">
    <text evidence="1">The sequence shown here is derived from an EMBL/GenBank/DDBJ whole genome shotgun (WGS) entry which is preliminary data.</text>
</comment>
<proteinExistence type="predicted"/>
<sequence>MSNGFILSGVIKKLHQANRTFCGKPEATPAPLNKDVRGEVSENEALGKDRILEEVHINVAGLSIRSKSGNHVGDHGRPMCLMITSVIHFHTSTVSWLTHPKLQCPHPKFLPFENPPSRQGVDVERSSNCDHKVTPRYCLGWYIPAQELHTYFPECGGEMSDFWETEVAKPWIAKYNEKYKNKEHNLSFGPVISFITSREGPHILVFITDNHTQEALNISRNDEYITDAKRIVCVKESFGEMIWIRR</sequence>
<reference evidence="1" key="1">
    <citation type="submission" date="2022-08" db="EMBL/GenBank/DDBJ databases">
        <title>A Global Phylogenomic Analysis of the Shiitake Genus Lentinula.</title>
        <authorList>
            <consortium name="DOE Joint Genome Institute"/>
            <person name="Sierra-Patev S."/>
            <person name="Min B."/>
            <person name="Naranjo-Ortiz M."/>
            <person name="Looney B."/>
            <person name="Konkel Z."/>
            <person name="Slot J.C."/>
            <person name="Sakamoto Y."/>
            <person name="Steenwyk J.L."/>
            <person name="Rokas A."/>
            <person name="Carro J."/>
            <person name="Camarero S."/>
            <person name="Ferreira P."/>
            <person name="Molpeceres G."/>
            <person name="Ruiz-Duenas F.J."/>
            <person name="Serrano A."/>
            <person name="Henrissat B."/>
            <person name="Drula E."/>
            <person name="Hughes K.W."/>
            <person name="Mata J.L."/>
            <person name="Ishikawa N.K."/>
            <person name="Vargas-Isla R."/>
            <person name="Ushijima S."/>
            <person name="Smith C.A."/>
            <person name="Ahrendt S."/>
            <person name="Andreopoulos W."/>
            <person name="He G."/>
            <person name="Labutti K."/>
            <person name="Lipzen A."/>
            <person name="Ng V."/>
            <person name="Riley R."/>
            <person name="Sandor L."/>
            <person name="Barry K."/>
            <person name="Martinez A.T."/>
            <person name="Xiao Y."/>
            <person name="Gibbons J.G."/>
            <person name="Terashima K."/>
            <person name="Grigoriev I.V."/>
            <person name="Hibbett D.S."/>
        </authorList>
    </citation>
    <scope>NUCLEOTIDE SEQUENCE</scope>
    <source>
        <strain evidence="1">JLM2183</strain>
    </source>
</reference>
<protein>
    <submittedName>
        <fullName evidence="1">Uncharacterized protein</fullName>
    </submittedName>
</protein>
<dbReference type="OrthoDB" id="2818081at2759"/>
<evidence type="ECO:0000313" key="1">
    <source>
        <dbReference type="EMBL" id="KAJ4465457.1"/>
    </source>
</evidence>
<dbReference type="Proteomes" id="UP001150266">
    <property type="component" value="Unassembled WGS sequence"/>
</dbReference>
<dbReference type="AlphaFoldDB" id="A0A9W9DDW9"/>
<gene>
    <name evidence="1" type="ORF">J3R30DRAFT_3414059</name>
</gene>
<keyword evidence="2" id="KW-1185">Reference proteome</keyword>
<dbReference type="EMBL" id="JAOTPV010000077">
    <property type="protein sequence ID" value="KAJ4465457.1"/>
    <property type="molecule type" value="Genomic_DNA"/>
</dbReference>
<organism evidence="1 2">
    <name type="scientific">Lentinula aciculospora</name>
    <dbReference type="NCBI Taxonomy" id="153920"/>
    <lineage>
        <taxon>Eukaryota</taxon>
        <taxon>Fungi</taxon>
        <taxon>Dikarya</taxon>
        <taxon>Basidiomycota</taxon>
        <taxon>Agaricomycotina</taxon>
        <taxon>Agaricomycetes</taxon>
        <taxon>Agaricomycetidae</taxon>
        <taxon>Agaricales</taxon>
        <taxon>Marasmiineae</taxon>
        <taxon>Omphalotaceae</taxon>
        <taxon>Lentinula</taxon>
    </lineage>
</organism>
<evidence type="ECO:0000313" key="2">
    <source>
        <dbReference type="Proteomes" id="UP001150266"/>
    </source>
</evidence>
<name>A0A9W9DDW9_9AGAR</name>